<name>A0ABM3LYH0_BICAN</name>
<accession>A0ABM3LYH0</accession>
<evidence type="ECO:0000256" key="1">
    <source>
        <dbReference type="SAM" id="MobiDB-lite"/>
    </source>
</evidence>
<proteinExistence type="predicted"/>
<evidence type="ECO:0000313" key="4">
    <source>
        <dbReference type="RefSeq" id="XP_052744076.1"/>
    </source>
</evidence>
<reference evidence="4" key="1">
    <citation type="submission" date="2025-08" db="UniProtKB">
        <authorList>
            <consortium name="RefSeq"/>
        </authorList>
    </citation>
    <scope>IDENTIFICATION</scope>
</reference>
<evidence type="ECO:0000256" key="2">
    <source>
        <dbReference type="SAM" id="SignalP"/>
    </source>
</evidence>
<feature type="region of interest" description="Disordered" evidence="1">
    <location>
        <begin position="312"/>
        <end position="331"/>
    </location>
</feature>
<sequence>MLCRALVAVIAVTCTLSHGRATLRLDRIKDLVCVLVLSGMQKEDLDVSMLTKLQRYNVNIDDMNNDELREMCIKSQDDKHKNNDTHITESYVNKTKNAILEDFKSNTSIEIVEKPVPAEYDMYKASKENKINKVKENDEEIQYNDKQKQLESIFNLLEDTQINKAMKDPLLKPDFIKEQEIKRSITDTTFETNDTLKRLFENYVAKRRNLSAQSKTTPKSLNIDDMFEKLYLLRIRDTENDTNINSDFQHKASYPPIHQNTYTQAIPEELGEKREKTNILNETNINDELTLINKLNRFKPYTAGAELFQNHNHNTEESLKRTRNPYQNSLRRTDTRSAYSIEPKQMISSDIIKEIADNVKEMVLQDLRKELHKITTVTTTTTIVSTTTTQSTTKKESAIQTTLKEENIKTPDSLMKKFLELFEEIKSLKQSGIVFKSDSEKSINDKDKSLLPFQMQKVETKDLEIHSQTTKPINIIQTKLNFNTNQVNRIIKHNPTVNSDNLYNFASQQQRYRSNGTITKQITITEAPVFVKHEPKTGLLPLTVQTNNIEILPIGIPIDKPQNLIRQNIVIGTQAPYRILPIKNDNQVRGHPHNIKATKSFEAYKSKKHPYLSKEPHRPSNFHDNDKDDVIKFTLSNNGHSKYSSGYYEKINIGKFSKPFSDEIISDTPRYHEKLEKMEPYLDYPEENKYAEINDCCNEKYTFSKEMADCCNGKIVSRQQMSLNNIKKKSYDDTHFKKFIQSQQKVTDMLEKILGDKENIQSVETA</sequence>
<feature type="chain" id="PRO_5045939374" evidence="2">
    <location>
        <begin position="20"/>
        <end position="766"/>
    </location>
</feature>
<evidence type="ECO:0000313" key="3">
    <source>
        <dbReference type="Proteomes" id="UP001652582"/>
    </source>
</evidence>
<dbReference type="GeneID" id="112046442"/>
<keyword evidence="2" id="KW-0732">Signal</keyword>
<keyword evidence="3" id="KW-1185">Reference proteome</keyword>
<dbReference type="RefSeq" id="XP_052744076.1">
    <property type="nucleotide sequence ID" value="XM_052888116.1"/>
</dbReference>
<organism evidence="3 4">
    <name type="scientific">Bicyclus anynana</name>
    <name type="common">Squinting bush brown butterfly</name>
    <dbReference type="NCBI Taxonomy" id="110368"/>
    <lineage>
        <taxon>Eukaryota</taxon>
        <taxon>Metazoa</taxon>
        <taxon>Ecdysozoa</taxon>
        <taxon>Arthropoda</taxon>
        <taxon>Hexapoda</taxon>
        <taxon>Insecta</taxon>
        <taxon>Pterygota</taxon>
        <taxon>Neoptera</taxon>
        <taxon>Endopterygota</taxon>
        <taxon>Lepidoptera</taxon>
        <taxon>Glossata</taxon>
        <taxon>Ditrysia</taxon>
        <taxon>Papilionoidea</taxon>
        <taxon>Nymphalidae</taxon>
        <taxon>Satyrinae</taxon>
        <taxon>Satyrini</taxon>
        <taxon>Mycalesina</taxon>
        <taxon>Bicyclus</taxon>
    </lineage>
</organism>
<protein>
    <submittedName>
        <fullName evidence="4">Leucine-rich repeat-containing protein DDB_G0290503</fullName>
    </submittedName>
</protein>
<dbReference type="Proteomes" id="UP001652582">
    <property type="component" value="Chromosome 21"/>
</dbReference>
<feature type="signal peptide" evidence="2">
    <location>
        <begin position="1"/>
        <end position="19"/>
    </location>
</feature>
<gene>
    <name evidence="4" type="primary">LOC112046442</name>
</gene>